<name>A0A449GIS9_NOCFR</name>
<organism evidence="1">
    <name type="scientific">Nocardia farcinica</name>
    <dbReference type="NCBI Taxonomy" id="37329"/>
    <lineage>
        <taxon>Bacteria</taxon>
        <taxon>Bacillati</taxon>
        <taxon>Actinomycetota</taxon>
        <taxon>Actinomycetes</taxon>
        <taxon>Mycobacteriales</taxon>
        <taxon>Nocardiaceae</taxon>
        <taxon>Nocardia</taxon>
    </lineage>
</organism>
<reference evidence="1" key="1">
    <citation type="submission" date="2019-02" db="EMBL/GenBank/DDBJ databases">
        <authorList>
            <consortium name="Pathogen Informatics"/>
        </authorList>
    </citation>
    <scope>NUCLEOTIDE SEQUENCE</scope>
    <source>
        <strain evidence="1">3012STDY6733949</strain>
    </source>
</reference>
<dbReference type="AlphaFoldDB" id="A0A449GIS9"/>
<protein>
    <submittedName>
        <fullName evidence="1">Uncharacterized protein</fullName>
    </submittedName>
</protein>
<dbReference type="EMBL" id="CAACYE010000005">
    <property type="protein sequence ID" value="VFA85643.1"/>
    <property type="molecule type" value="Genomic_DNA"/>
</dbReference>
<gene>
    <name evidence="1" type="ORF">NCTC1935_03483</name>
</gene>
<evidence type="ECO:0000313" key="1">
    <source>
        <dbReference type="EMBL" id="VFA85643.1"/>
    </source>
</evidence>
<accession>A0A449GIS9</accession>
<dbReference type="Pfam" id="PF19381">
    <property type="entry name" value="DUF5956"/>
    <property type="match status" value="1"/>
</dbReference>
<dbReference type="InterPro" id="IPR046000">
    <property type="entry name" value="DUF5956"/>
</dbReference>
<sequence>MTQWNDFPIAPAPDHPPATVAEGHYVRVITTIHGLMTAWAAGPSRSFRVHVPIADRDPVRVTSTNPRTGRREHRFEPFTQDDQDYIDESVNFGLRQAGIPDIPSGFDWYVLAPAQITDGSALDDALREKNSTTDNLHAARIIARLYNDLVSNL</sequence>
<proteinExistence type="predicted"/>